<protein>
    <submittedName>
        <fullName evidence="3">Type II toxin-antitoxin system PemK/MazF family toxin</fullName>
    </submittedName>
</protein>
<reference evidence="3" key="1">
    <citation type="submission" date="2020-08" db="EMBL/GenBank/DDBJ databases">
        <title>Genome public.</title>
        <authorList>
            <person name="Liu C."/>
            <person name="Sun Q."/>
        </authorList>
    </citation>
    <scope>NUCLEOTIDE SEQUENCE</scope>
    <source>
        <strain evidence="3">NSJ-12</strain>
    </source>
</reference>
<accession>A0A926EKI3</accession>
<dbReference type="GO" id="GO:0003677">
    <property type="term" value="F:DNA binding"/>
    <property type="evidence" value="ECO:0007669"/>
    <property type="project" value="InterPro"/>
</dbReference>
<evidence type="ECO:0000313" key="3">
    <source>
        <dbReference type="EMBL" id="MBC8580170.1"/>
    </source>
</evidence>
<keyword evidence="4" id="KW-1185">Reference proteome</keyword>
<proteinExistence type="inferred from homology"/>
<sequence length="121" mass="13840">MRKYDIVYVRDWGRGIGSMQNFGRPAVVLQNDKGNTFSNTTIVAFITSKLKRLDIPTHVVLEGYNLWKPSMLLLEQIATVPKELIDKKLDHLREEDIKRVNEALDVSLDRGNTGGYFSCKK</sequence>
<dbReference type="Pfam" id="PF02452">
    <property type="entry name" value="PemK_toxin"/>
    <property type="match status" value="1"/>
</dbReference>
<dbReference type="InterPro" id="IPR003477">
    <property type="entry name" value="PemK-like"/>
</dbReference>
<dbReference type="EMBL" id="JACRSY010000017">
    <property type="protein sequence ID" value="MBC8580170.1"/>
    <property type="molecule type" value="Genomic_DNA"/>
</dbReference>
<comment type="similarity">
    <text evidence="1">Belongs to the PemK/MazF family.</text>
</comment>
<dbReference type="GO" id="GO:0004521">
    <property type="term" value="F:RNA endonuclease activity"/>
    <property type="evidence" value="ECO:0007669"/>
    <property type="project" value="TreeGrafter"/>
</dbReference>
<dbReference type="AlphaFoldDB" id="A0A926EKI3"/>
<dbReference type="PANTHER" id="PTHR33988:SF2">
    <property type="entry name" value="ENDORIBONUCLEASE MAZF"/>
    <property type="match status" value="1"/>
</dbReference>
<dbReference type="RefSeq" id="WP_249333038.1">
    <property type="nucleotide sequence ID" value="NZ_JACRSY010000017.1"/>
</dbReference>
<dbReference type="SUPFAM" id="SSF50118">
    <property type="entry name" value="Cell growth inhibitor/plasmid maintenance toxic component"/>
    <property type="match status" value="1"/>
</dbReference>
<dbReference type="InterPro" id="IPR011067">
    <property type="entry name" value="Plasmid_toxin/cell-grow_inhib"/>
</dbReference>
<evidence type="ECO:0000313" key="4">
    <source>
        <dbReference type="Proteomes" id="UP000655830"/>
    </source>
</evidence>
<dbReference type="PANTHER" id="PTHR33988">
    <property type="entry name" value="ENDORIBONUCLEASE MAZF-RELATED"/>
    <property type="match status" value="1"/>
</dbReference>
<dbReference type="GO" id="GO:0006402">
    <property type="term" value="P:mRNA catabolic process"/>
    <property type="evidence" value="ECO:0007669"/>
    <property type="project" value="TreeGrafter"/>
</dbReference>
<dbReference type="GO" id="GO:0016075">
    <property type="term" value="P:rRNA catabolic process"/>
    <property type="evidence" value="ECO:0007669"/>
    <property type="project" value="TreeGrafter"/>
</dbReference>
<name>A0A926EKI3_9FIRM</name>
<organism evidence="3 4">
    <name type="scientific">Zhenhengia yiwuensis</name>
    <dbReference type="NCBI Taxonomy" id="2763666"/>
    <lineage>
        <taxon>Bacteria</taxon>
        <taxon>Bacillati</taxon>
        <taxon>Bacillota</taxon>
        <taxon>Clostridia</taxon>
        <taxon>Lachnospirales</taxon>
        <taxon>Lachnospiraceae</taxon>
        <taxon>Zhenhengia</taxon>
    </lineage>
</organism>
<keyword evidence="2" id="KW-1277">Toxin-antitoxin system</keyword>
<dbReference type="Gene3D" id="2.30.30.110">
    <property type="match status" value="1"/>
</dbReference>
<evidence type="ECO:0000256" key="1">
    <source>
        <dbReference type="ARBA" id="ARBA00007521"/>
    </source>
</evidence>
<comment type="caution">
    <text evidence="3">The sequence shown here is derived from an EMBL/GenBank/DDBJ whole genome shotgun (WGS) entry which is preliminary data.</text>
</comment>
<dbReference type="Proteomes" id="UP000655830">
    <property type="component" value="Unassembled WGS sequence"/>
</dbReference>
<evidence type="ECO:0000256" key="2">
    <source>
        <dbReference type="ARBA" id="ARBA00022649"/>
    </source>
</evidence>
<gene>
    <name evidence="3" type="ORF">H8718_11610</name>
</gene>